<name>J9CR92_BACCE</name>
<accession>J9CR92</accession>
<evidence type="ECO:0000313" key="3">
    <source>
        <dbReference type="Proteomes" id="UP000004136"/>
    </source>
</evidence>
<evidence type="ECO:0000256" key="1">
    <source>
        <dbReference type="SAM" id="Phobius"/>
    </source>
</evidence>
<feature type="transmembrane region" description="Helical" evidence="1">
    <location>
        <begin position="27"/>
        <end position="47"/>
    </location>
</feature>
<gene>
    <name evidence="2" type="ORF">IG3_01289</name>
</gene>
<feature type="transmembrane region" description="Helical" evidence="1">
    <location>
        <begin position="59"/>
        <end position="82"/>
    </location>
</feature>
<comment type="caution">
    <text evidence="2">The sequence shown here is derived from an EMBL/GenBank/DDBJ whole genome shotgun (WGS) entry which is preliminary data.</text>
</comment>
<organism evidence="2 3">
    <name type="scientific">Bacillus cereus HuA2-1</name>
    <dbReference type="NCBI Taxonomy" id="1053201"/>
    <lineage>
        <taxon>Bacteria</taxon>
        <taxon>Bacillati</taxon>
        <taxon>Bacillota</taxon>
        <taxon>Bacilli</taxon>
        <taxon>Bacillales</taxon>
        <taxon>Bacillaceae</taxon>
        <taxon>Bacillus</taxon>
        <taxon>Bacillus cereus group</taxon>
    </lineage>
</organism>
<dbReference type="HOGENOM" id="CLU_1444944_0_0_9"/>
<keyword evidence="1" id="KW-0812">Transmembrane</keyword>
<dbReference type="EMBL" id="AHDV01000007">
    <property type="protein sequence ID" value="EJV87802.1"/>
    <property type="molecule type" value="Genomic_DNA"/>
</dbReference>
<feature type="transmembrane region" description="Helical" evidence="1">
    <location>
        <begin position="88"/>
        <end position="111"/>
    </location>
</feature>
<dbReference type="PATRIC" id="fig|1053201.3.peg.1329"/>
<keyword evidence="1" id="KW-0472">Membrane</keyword>
<evidence type="ECO:0000313" key="2">
    <source>
        <dbReference type="EMBL" id="EJV87802.1"/>
    </source>
</evidence>
<dbReference type="AlphaFoldDB" id="J9CR92"/>
<protein>
    <submittedName>
        <fullName evidence="2">Uncharacterized protein</fullName>
    </submittedName>
</protein>
<dbReference type="Proteomes" id="UP000004136">
    <property type="component" value="Unassembled WGS sequence"/>
</dbReference>
<keyword evidence="1" id="KW-1133">Transmembrane helix</keyword>
<proteinExistence type="predicted"/>
<reference evidence="2 3" key="1">
    <citation type="submission" date="2012-04" db="EMBL/GenBank/DDBJ databases">
        <title>The Genome Sequence of Bacillus cereus HuA2-1.</title>
        <authorList>
            <consortium name="The Broad Institute Genome Sequencing Platform"/>
            <consortium name="The Broad Institute Genome Sequencing Center for Infectious Disease"/>
            <person name="Feldgarden M."/>
            <person name="Van der Auwera G.A."/>
            <person name="Mahillon J."/>
            <person name="Duprez V."/>
            <person name="Timmery S."/>
            <person name="Mattelet C."/>
            <person name="Dierick K."/>
            <person name="Sun M."/>
            <person name="Yu Z."/>
            <person name="Zhu L."/>
            <person name="Hu X."/>
            <person name="Shank E.B."/>
            <person name="Swiecicka I."/>
            <person name="Hansen B.M."/>
            <person name="Andrup L."/>
            <person name="Young S.K."/>
            <person name="Zeng Q."/>
            <person name="Gargeya S."/>
            <person name="Fitzgerald M."/>
            <person name="Haas B."/>
            <person name="Abouelleil A."/>
            <person name="Alvarado L."/>
            <person name="Arachchi H.M."/>
            <person name="Berlin A."/>
            <person name="Chapman S.B."/>
            <person name="Goldberg J."/>
            <person name="Griggs A."/>
            <person name="Gujja S."/>
            <person name="Hansen M."/>
            <person name="Howarth C."/>
            <person name="Imamovic A."/>
            <person name="Larimer J."/>
            <person name="McCowen C."/>
            <person name="Montmayeur A."/>
            <person name="Murphy C."/>
            <person name="Neiman D."/>
            <person name="Pearson M."/>
            <person name="Priest M."/>
            <person name="Roberts A."/>
            <person name="Saif S."/>
            <person name="Shea T."/>
            <person name="Sisk P."/>
            <person name="Sykes S."/>
            <person name="Wortman J."/>
            <person name="Nusbaum C."/>
            <person name="Birren B."/>
        </authorList>
    </citation>
    <scope>NUCLEOTIDE SEQUENCE [LARGE SCALE GENOMIC DNA]</scope>
    <source>
        <strain evidence="2 3">HuA2-1</strain>
    </source>
</reference>
<sequence>MNTLMIIIVFVVIKGSSYYLYHYYRLHSYVLIFLYELLSIYLCILTIRIAGASKLAVNIFGFINILIVLPVILSISLIELFYSKFSYLNFLCAVIIISVLYVMYYGIYFIINDLFNLKEVPQMSVILKNSEELVVNLISVTKRGDYIVEILKDVRYENTEVLINHSEIQKVILHFKTKTCSKKKEAD</sequence>